<dbReference type="EMBL" id="BAMV01000014">
    <property type="protein sequence ID" value="GAN60627.1"/>
    <property type="molecule type" value="Genomic_DNA"/>
</dbReference>
<keyword evidence="4" id="KW-1185">Reference proteome</keyword>
<dbReference type="Proteomes" id="UP000321891">
    <property type="component" value="Unassembled WGS sequence"/>
</dbReference>
<comment type="caution">
    <text evidence="1">The sequence shown here is derived from an EMBL/GenBank/DDBJ whole genome shotgun (WGS) entry which is preliminary data.</text>
</comment>
<name>A0A0D6N3N6_9PROT</name>
<dbReference type="AlphaFoldDB" id="A0A0D6N3N6"/>
<organism evidence="1 3">
    <name type="scientific">Acetobacter cibinongensis</name>
    <dbReference type="NCBI Taxonomy" id="146475"/>
    <lineage>
        <taxon>Bacteria</taxon>
        <taxon>Pseudomonadati</taxon>
        <taxon>Pseudomonadota</taxon>
        <taxon>Alphaproteobacteria</taxon>
        <taxon>Acetobacterales</taxon>
        <taxon>Acetobacteraceae</taxon>
        <taxon>Acetobacter</taxon>
    </lineage>
</organism>
<dbReference type="SUPFAM" id="SSF158544">
    <property type="entry name" value="GspK insert domain-like"/>
    <property type="match status" value="1"/>
</dbReference>
<evidence type="ECO:0000313" key="4">
    <source>
        <dbReference type="Proteomes" id="UP000321891"/>
    </source>
</evidence>
<gene>
    <name evidence="1" type="ORF">Abci_014_039</name>
    <name evidence="2" type="ORF">ACI01nite_23630</name>
</gene>
<reference evidence="2 4" key="2">
    <citation type="submission" date="2019-07" db="EMBL/GenBank/DDBJ databases">
        <title>Whole genome shotgun sequence of Acetobacter cibinongensis NBRC 16605.</title>
        <authorList>
            <person name="Hosoyama A."/>
            <person name="Uohara A."/>
            <person name="Ohji S."/>
            <person name="Ichikawa N."/>
        </authorList>
    </citation>
    <scope>NUCLEOTIDE SEQUENCE [LARGE SCALE GENOMIC DNA]</scope>
    <source>
        <strain evidence="2 4">NBRC 16605</strain>
    </source>
</reference>
<proteinExistence type="predicted"/>
<reference evidence="1 3" key="1">
    <citation type="submission" date="2012-11" db="EMBL/GenBank/DDBJ databases">
        <title>Whole genome sequence of Acetobacter cibinongensis 4H-1.</title>
        <authorList>
            <person name="Azuma Y."/>
            <person name="Higashiura N."/>
            <person name="Hirakawa H."/>
            <person name="Matsushita K."/>
        </authorList>
    </citation>
    <scope>NUCLEOTIDE SEQUENCE [LARGE SCALE GENOMIC DNA]</scope>
    <source>
        <strain evidence="1 3">4H-1</strain>
    </source>
</reference>
<dbReference type="STRING" id="1231339.Abci_014_039"/>
<dbReference type="EMBL" id="BJVU01000013">
    <property type="protein sequence ID" value="GEL59761.1"/>
    <property type="molecule type" value="Genomic_DNA"/>
</dbReference>
<evidence type="ECO:0000313" key="3">
    <source>
        <dbReference type="Proteomes" id="UP000032671"/>
    </source>
</evidence>
<dbReference type="Proteomes" id="UP000032671">
    <property type="component" value="Unassembled WGS sequence"/>
</dbReference>
<accession>A0A0D6N3N6</accession>
<dbReference type="InterPro" id="IPR038072">
    <property type="entry name" value="GspK_central_sf"/>
</dbReference>
<evidence type="ECO:0000313" key="2">
    <source>
        <dbReference type="EMBL" id="GEL59761.1"/>
    </source>
</evidence>
<evidence type="ECO:0000313" key="1">
    <source>
        <dbReference type="EMBL" id="GAN60627.1"/>
    </source>
</evidence>
<sequence length="276" mass="29407">MLLVLWTLVLISLIGTALLAGSKAATEQDAAETLLATTQAEADAAIQTALYHLLAGGAAHWGADGRFHAITEPDLTADVRIQVEAGKINPNTAPPGLLTAVFEVAGLQTPAAQTLARMTVLWRTPPSLAQQANRQANISLLATLGTCKPAARPMHTLDDIGEIPGMTPNLLATLAPHISFTQKDMPSPHTRDPFMRAVFDRLQTQGGAPPIQGASTPQREQEDTAVDWAEHTLIVTARVIRPGGHMLIRRAVLAPQPGRSTPFAFLSLGTIRQDQL</sequence>
<accession>A0A6N3SQX6</accession>
<protein>
    <submittedName>
        <fullName evidence="1">General secretion pathway protein K</fullName>
    </submittedName>
</protein>